<dbReference type="OrthoDB" id="959095at2759"/>
<dbReference type="EMBL" id="QJKJ01001325">
    <property type="protein sequence ID" value="RDY08200.1"/>
    <property type="molecule type" value="Genomic_DNA"/>
</dbReference>
<accession>A0A371HZH7</accession>
<evidence type="ECO:0000313" key="1">
    <source>
        <dbReference type="EMBL" id="RDY08200.1"/>
    </source>
</evidence>
<evidence type="ECO:0000313" key="2">
    <source>
        <dbReference type="Proteomes" id="UP000257109"/>
    </source>
</evidence>
<keyword evidence="2" id="KW-1185">Reference proteome</keyword>
<dbReference type="STRING" id="157652.A0A371HZH7"/>
<dbReference type="AlphaFoldDB" id="A0A371HZH7"/>
<sequence>MSQIKETNSFQEKNGHRKPSMSLWYEHTGSAGELFFEPESLVCVQRMRSIGYHMLEIYSSEEIVDIEVSPFSLTVKPPKTCLPCTQQLGKKSKN</sequence>
<name>A0A371HZH7_MUCPR</name>
<protein>
    <submittedName>
        <fullName evidence="1">Phospholipase D alpha 4</fullName>
    </submittedName>
</protein>
<comment type="caution">
    <text evidence="1">The sequence shown here is derived from an EMBL/GenBank/DDBJ whole genome shotgun (WGS) entry which is preliminary data.</text>
</comment>
<organism evidence="1 2">
    <name type="scientific">Mucuna pruriens</name>
    <name type="common">Velvet bean</name>
    <name type="synonym">Dolichos pruriens</name>
    <dbReference type="NCBI Taxonomy" id="157652"/>
    <lineage>
        <taxon>Eukaryota</taxon>
        <taxon>Viridiplantae</taxon>
        <taxon>Streptophyta</taxon>
        <taxon>Embryophyta</taxon>
        <taxon>Tracheophyta</taxon>
        <taxon>Spermatophyta</taxon>
        <taxon>Magnoliopsida</taxon>
        <taxon>eudicotyledons</taxon>
        <taxon>Gunneridae</taxon>
        <taxon>Pentapetalae</taxon>
        <taxon>rosids</taxon>
        <taxon>fabids</taxon>
        <taxon>Fabales</taxon>
        <taxon>Fabaceae</taxon>
        <taxon>Papilionoideae</taxon>
        <taxon>50 kb inversion clade</taxon>
        <taxon>NPAAA clade</taxon>
        <taxon>indigoferoid/millettioid clade</taxon>
        <taxon>Phaseoleae</taxon>
        <taxon>Mucuna</taxon>
    </lineage>
</organism>
<proteinExistence type="predicted"/>
<feature type="non-terminal residue" evidence="1">
    <location>
        <position position="1"/>
    </location>
</feature>
<reference evidence="1" key="1">
    <citation type="submission" date="2018-05" db="EMBL/GenBank/DDBJ databases">
        <title>Draft genome of Mucuna pruriens seed.</title>
        <authorList>
            <person name="Nnadi N.E."/>
            <person name="Vos R."/>
            <person name="Hasami M.H."/>
            <person name="Devisetty U.K."/>
            <person name="Aguiy J.C."/>
        </authorList>
    </citation>
    <scope>NUCLEOTIDE SEQUENCE [LARGE SCALE GENOMIC DNA]</scope>
    <source>
        <strain evidence="1">JCA_2017</strain>
    </source>
</reference>
<dbReference type="Proteomes" id="UP000257109">
    <property type="component" value="Unassembled WGS sequence"/>
</dbReference>
<gene>
    <name evidence="1" type="primary">PLDALPHA4</name>
    <name evidence="1" type="ORF">CR513_07592</name>
</gene>